<proteinExistence type="predicted"/>
<dbReference type="EMBL" id="FXUG01000002">
    <property type="protein sequence ID" value="SMP47979.1"/>
    <property type="molecule type" value="Genomic_DNA"/>
</dbReference>
<sequence length="75" mass="8556">MLGDSFSEAAWIESVARRHDFELTMLEARPLDSKRMTSRYYSRPGRSERTTMLPLPGSIVALKSAFKTVFEAVCR</sequence>
<comment type="caution">
    <text evidence="1">The sequence shown here is derived from an EMBL/GenBank/DDBJ whole genome shotgun (WGS) entry which is preliminary data.</text>
</comment>
<gene>
    <name evidence="1" type="ORF">SAMN06265222_102370</name>
</gene>
<organism evidence="1 2">
    <name type="scientific">Neorhodopirellula lusitana</name>
    <dbReference type="NCBI Taxonomy" id="445327"/>
    <lineage>
        <taxon>Bacteria</taxon>
        <taxon>Pseudomonadati</taxon>
        <taxon>Planctomycetota</taxon>
        <taxon>Planctomycetia</taxon>
        <taxon>Pirellulales</taxon>
        <taxon>Pirellulaceae</taxon>
        <taxon>Neorhodopirellula</taxon>
    </lineage>
</organism>
<evidence type="ECO:0000313" key="2">
    <source>
        <dbReference type="Proteomes" id="UP001158067"/>
    </source>
</evidence>
<name>A0ABY1PV51_9BACT</name>
<protein>
    <submittedName>
        <fullName evidence="1">Uncharacterized protein</fullName>
    </submittedName>
</protein>
<reference evidence="1 2" key="1">
    <citation type="submission" date="2017-05" db="EMBL/GenBank/DDBJ databases">
        <authorList>
            <person name="Varghese N."/>
            <person name="Submissions S."/>
        </authorList>
    </citation>
    <scope>NUCLEOTIDE SEQUENCE [LARGE SCALE GENOMIC DNA]</scope>
    <source>
        <strain evidence="1 2">DSM 25457</strain>
    </source>
</reference>
<accession>A0ABY1PV51</accession>
<dbReference type="Proteomes" id="UP001158067">
    <property type="component" value="Unassembled WGS sequence"/>
</dbReference>
<evidence type="ECO:0000313" key="1">
    <source>
        <dbReference type="EMBL" id="SMP47979.1"/>
    </source>
</evidence>
<keyword evidence="2" id="KW-1185">Reference proteome</keyword>